<reference evidence="2" key="1">
    <citation type="submission" date="2024-07" db="EMBL/GenBank/DDBJ databases">
        <title>Two chromosome-level genome assemblies of Korean endemic species Abeliophyllum distichum and Forsythia ovata (Oleaceae).</title>
        <authorList>
            <person name="Jang H."/>
        </authorList>
    </citation>
    <scope>NUCLEOTIDE SEQUENCE [LARGE SCALE GENOMIC DNA]</scope>
</reference>
<keyword evidence="2" id="KW-1185">Reference proteome</keyword>
<dbReference type="AlphaFoldDB" id="A0ABD1S1B5"/>
<proteinExistence type="predicted"/>
<name>A0ABD1S1B5_9LAMI</name>
<gene>
    <name evidence="1" type="ORF">Adt_28627</name>
</gene>
<evidence type="ECO:0000313" key="2">
    <source>
        <dbReference type="Proteomes" id="UP001604336"/>
    </source>
</evidence>
<dbReference type="EMBL" id="JBFOLK010000008">
    <property type="protein sequence ID" value="KAL2492999.1"/>
    <property type="molecule type" value="Genomic_DNA"/>
</dbReference>
<organism evidence="1 2">
    <name type="scientific">Abeliophyllum distichum</name>
    <dbReference type="NCBI Taxonomy" id="126358"/>
    <lineage>
        <taxon>Eukaryota</taxon>
        <taxon>Viridiplantae</taxon>
        <taxon>Streptophyta</taxon>
        <taxon>Embryophyta</taxon>
        <taxon>Tracheophyta</taxon>
        <taxon>Spermatophyta</taxon>
        <taxon>Magnoliopsida</taxon>
        <taxon>eudicotyledons</taxon>
        <taxon>Gunneridae</taxon>
        <taxon>Pentapetalae</taxon>
        <taxon>asterids</taxon>
        <taxon>lamiids</taxon>
        <taxon>Lamiales</taxon>
        <taxon>Oleaceae</taxon>
        <taxon>Forsythieae</taxon>
        <taxon>Abeliophyllum</taxon>
    </lineage>
</organism>
<protein>
    <submittedName>
        <fullName evidence="1">Uncharacterized protein</fullName>
    </submittedName>
</protein>
<accession>A0ABD1S1B5</accession>
<comment type="caution">
    <text evidence="1">The sequence shown here is derived from an EMBL/GenBank/DDBJ whole genome shotgun (WGS) entry which is preliminary data.</text>
</comment>
<dbReference type="Proteomes" id="UP001604336">
    <property type="component" value="Unassembled WGS sequence"/>
</dbReference>
<sequence length="106" mass="12333">MLEMDHTVVEDVVLDTHEQDQNMDWDSEDVLEEPGANFTESEYYMNDDDFLYDRNDPDRITVGPNSDTIMEEQHIDAIGEDTDSDHSYDPTAKELTLITYLSRRVL</sequence>
<evidence type="ECO:0000313" key="1">
    <source>
        <dbReference type="EMBL" id="KAL2492999.1"/>
    </source>
</evidence>